<protein>
    <recommendedName>
        <fullName evidence="4">Hydrophobin</fullName>
    </recommendedName>
</protein>
<comment type="caution">
    <text evidence="2">The sequence shown here is derived from an EMBL/GenBank/DDBJ whole genome shotgun (WGS) entry which is preliminary data.</text>
</comment>
<dbReference type="EMBL" id="AMCV02000036">
    <property type="protein sequence ID" value="TDZ16267.1"/>
    <property type="molecule type" value="Genomic_DNA"/>
</dbReference>
<evidence type="ECO:0000313" key="2">
    <source>
        <dbReference type="EMBL" id="TDZ16267.1"/>
    </source>
</evidence>
<evidence type="ECO:0000313" key="3">
    <source>
        <dbReference type="Proteomes" id="UP000014480"/>
    </source>
</evidence>
<sequence length="135" mass="14090">MKATAVSSITVAVLVATARSLPVDSKQYHLISPDHAVASLAEDTATNTLPAQTSSPTELDKFLSSIKSIFADVTESKGSLAGSCFCANGAICCNTTNGLDCTQGLTTGAKVQTVKPVRYNPGIPMEVLLDRTRQS</sequence>
<keyword evidence="1" id="KW-0732">Signal</keyword>
<evidence type="ECO:0000256" key="1">
    <source>
        <dbReference type="SAM" id="SignalP"/>
    </source>
</evidence>
<reference evidence="3" key="2">
    <citation type="journal article" date="2019" name="Mol. Plant Microbe Interact.">
        <title>Genome sequence resources for four phytopathogenic fungi from the Colletotrichum orbiculare species complex.</title>
        <authorList>
            <person name="Gan P."/>
            <person name="Tsushima A."/>
            <person name="Narusaka M."/>
            <person name="Narusaka Y."/>
            <person name="Takano Y."/>
            <person name="Kubo Y."/>
            <person name="Shirasu K."/>
        </authorList>
    </citation>
    <scope>GENOME REANNOTATION</scope>
    <source>
        <strain evidence="3">104-T / ATCC 96160 / CBS 514.97 / LARS 414 / MAFF 240422</strain>
    </source>
</reference>
<evidence type="ECO:0008006" key="4">
    <source>
        <dbReference type="Google" id="ProtNLM"/>
    </source>
</evidence>
<reference evidence="3" key="1">
    <citation type="journal article" date="2013" name="New Phytol.">
        <title>Comparative genomic and transcriptomic analyses reveal the hemibiotrophic stage shift of Colletotrichum fungi.</title>
        <authorList>
            <person name="Gan P."/>
            <person name="Ikeda K."/>
            <person name="Irieda H."/>
            <person name="Narusaka M."/>
            <person name="O'Connell R.J."/>
            <person name="Narusaka Y."/>
            <person name="Takano Y."/>
            <person name="Kubo Y."/>
            <person name="Shirasu K."/>
        </authorList>
    </citation>
    <scope>NUCLEOTIDE SEQUENCE [LARGE SCALE GENOMIC DNA]</scope>
    <source>
        <strain evidence="3">104-T / ATCC 96160 / CBS 514.97 / LARS 414 / MAFF 240422</strain>
    </source>
</reference>
<organism evidence="2 3">
    <name type="scientific">Colletotrichum orbiculare (strain 104-T / ATCC 96160 / CBS 514.97 / LARS 414 / MAFF 240422)</name>
    <name type="common">Cucumber anthracnose fungus</name>
    <name type="synonym">Colletotrichum lagenarium</name>
    <dbReference type="NCBI Taxonomy" id="1213857"/>
    <lineage>
        <taxon>Eukaryota</taxon>
        <taxon>Fungi</taxon>
        <taxon>Dikarya</taxon>
        <taxon>Ascomycota</taxon>
        <taxon>Pezizomycotina</taxon>
        <taxon>Sordariomycetes</taxon>
        <taxon>Hypocreomycetidae</taxon>
        <taxon>Glomerellales</taxon>
        <taxon>Glomerellaceae</taxon>
        <taxon>Colletotrichum</taxon>
        <taxon>Colletotrichum orbiculare species complex</taxon>
    </lineage>
</organism>
<name>A0A484FH98_COLOR</name>
<feature type="chain" id="PRO_5019793429" description="Hydrophobin" evidence="1">
    <location>
        <begin position="21"/>
        <end position="135"/>
    </location>
</feature>
<keyword evidence="3" id="KW-1185">Reference proteome</keyword>
<proteinExistence type="predicted"/>
<dbReference type="Proteomes" id="UP000014480">
    <property type="component" value="Unassembled WGS sequence"/>
</dbReference>
<dbReference type="OrthoDB" id="4832440at2759"/>
<accession>A0A484FH98</accession>
<gene>
    <name evidence="2" type="ORF">Cob_v010862</name>
</gene>
<feature type="signal peptide" evidence="1">
    <location>
        <begin position="1"/>
        <end position="20"/>
    </location>
</feature>
<dbReference type="AlphaFoldDB" id="A0A484FH98"/>